<dbReference type="AlphaFoldDB" id="A0A0S2FAV7"/>
<dbReference type="KEGG" id="lab:LA76x_2557"/>
<keyword evidence="1" id="KW-0812">Transmembrane</keyword>
<evidence type="ECO:0000313" key="3">
    <source>
        <dbReference type="Proteomes" id="UP000060787"/>
    </source>
</evidence>
<gene>
    <name evidence="2" type="ORF">LA76x_2557</name>
</gene>
<keyword evidence="3" id="KW-1185">Reference proteome</keyword>
<proteinExistence type="predicted"/>
<name>A0A0S2FAV7_LYSAN</name>
<evidence type="ECO:0000256" key="1">
    <source>
        <dbReference type="SAM" id="Phobius"/>
    </source>
</evidence>
<organism evidence="2 3">
    <name type="scientific">Lysobacter antibioticus</name>
    <dbReference type="NCBI Taxonomy" id="84531"/>
    <lineage>
        <taxon>Bacteria</taxon>
        <taxon>Pseudomonadati</taxon>
        <taxon>Pseudomonadota</taxon>
        <taxon>Gammaproteobacteria</taxon>
        <taxon>Lysobacterales</taxon>
        <taxon>Lysobacteraceae</taxon>
        <taxon>Lysobacter</taxon>
    </lineage>
</organism>
<protein>
    <recommendedName>
        <fullName evidence="4">Transmembrane protein</fullName>
    </recommendedName>
</protein>
<sequence>MIGAIDLDTGLQSGLETAIAGLLGFAAVLAMASLILRQYRGTGARARGWRLALLLIAQPSMAALLYLALFPPLVYSEAGTLVVATAGASASDATIAGETGIALPEAVVSADSARVPDLATALRRHPGTQRLRLLGAGLEPRDRDAARGLTVEWQPTPLPRGLSGLWAPREVAAGAEFSVSGRVEAMPGAVVELLDPGLQRVDRSILAADGGFRVGAIARIPGLMNFRLRLRDVRQNVAEEIELPLSVVADMPPRVLVLAGAPSPELKYLRRWALDAGIKLHTQIDVGAGLQLGDAPLSLNAPTLAGFDLVVLDERVWEGLGESQRAALLGAMRDGLGVLLRIGGPLSPRTRTQLRALGFELGAGADSVEVRLPPSSADEEATRARIGPGTIDAPRARDEAMAELPVLNRRALTLDGAGAHSLLRGTDGKAFASWRSTGRGRLGLWTLSDSFRLTLVGRDDLHGQWWSAAFGALARAQPKPVLRIDGEARQDRRVSLCGLSDGALVRTPQGQNIHLLIDPASGSERCAAFWPTEAGWHLLRQGEHSQPFAVRGRDEAPGLLASELREATLMLMAQAQAQARSPTAAASSPANSVASAQVQRGASWPWFLGWLLVSAGVWWLERSRRGRVAQGE</sequence>
<evidence type="ECO:0008006" key="4">
    <source>
        <dbReference type="Google" id="ProtNLM"/>
    </source>
</evidence>
<keyword evidence="1" id="KW-0472">Membrane</keyword>
<accession>A0A0S2FAV7</accession>
<dbReference type="PATRIC" id="fig|84531.8.peg.2566"/>
<dbReference type="SUPFAM" id="SSF52317">
    <property type="entry name" value="Class I glutamine amidotransferase-like"/>
    <property type="match status" value="1"/>
</dbReference>
<reference evidence="2 3" key="1">
    <citation type="journal article" date="2015" name="BMC Genomics">
        <title>Comparative genomics and metabolic profiling of the genus Lysobacter.</title>
        <authorList>
            <person name="de Bruijn I."/>
            <person name="Cheng X."/>
            <person name="de Jager V."/>
            <person name="Exposito R.G."/>
            <person name="Watrous J."/>
            <person name="Patel N."/>
            <person name="Postma J."/>
            <person name="Dorrestein P.C."/>
            <person name="Kobayashi D."/>
            <person name="Raaijmakers J.M."/>
        </authorList>
    </citation>
    <scope>NUCLEOTIDE SEQUENCE [LARGE SCALE GENOMIC DNA]</scope>
    <source>
        <strain evidence="2 3">76</strain>
    </source>
</reference>
<dbReference type="EMBL" id="CP011129">
    <property type="protein sequence ID" value="ALN80687.1"/>
    <property type="molecule type" value="Genomic_DNA"/>
</dbReference>
<dbReference type="Proteomes" id="UP000060787">
    <property type="component" value="Chromosome"/>
</dbReference>
<dbReference type="InterPro" id="IPR029062">
    <property type="entry name" value="Class_I_gatase-like"/>
</dbReference>
<keyword evidence="1" id="KW-1133">Transmembrane helix</keyword>
<feature type="transmembrane region" description="Helical" evidence="1">
    <location>
        <begin position="17"/>
        <end position="36"/>
    </location>
</feature>
<evidence type="ECO:0000313" key="2">
    <source>
        <dbReference type="EMBL" id="ALN80687.1"/>
    </source>
</evidence>
<dbReference type="RefSeq" id="WP_057917924.1">
    <property type="nucleotide sequence ID" value="NZ_CP011129.1"/>
</dbReference>
<feature type="transmembrane region" description="Helical" evidence="1">
    <location>
        <begin position="48"/>
        <end position="69"/>
    </location>
</feature>
<dbReference type="STRING" id="84531.LA76x_2557"/>